<dbReference type="Pfam" id="PF04055">
    <property type="entry name" value="Radical_SAM"/>
    <property type="match status" value="1"/>
</dbReference>
<keyword evidence="3" id="KW-0479">Metal-binding</keyword>
<evidence type="ECO:0000256" key="5">
    <source>
        <dbReference type="ARBA" id="ARBA00023014"/>
    </source>
</evidence>
<dbReference type="RefSeq" id="WP_092154190.1">
    <property type="nucleotide sequence ID" value="NZ_FNBX01000012.1"/>
</dbReference>
<proteinExistence type="predicted"/>
<feature type="domain" description="Radical SAM core" evidence="6">
    <location>
        <begin position="177"/>
        <end position="396"/>
    </location>
</feature>
<dbReference type="Proteomes" id="UP000199355">
    <property type="component" value="Unassembled WGS sequence"/>
</dbReference>
<keyword evidence="8" id="KW-1185">Reference proteome</keyword>
<evidence type="ECO:0000259" key="6">
    <source>
        <dbReference type="PROSITE" id="PS51918"/>
    </source>
</evidence>
<dbReference type="Gene3D" id="3.20.20.70">
    <property type="entry name" value="Aldolase class I"/>
    <property type="match status" value="1"/>
</dbReference>
<dbReference type="SFLD" id="SFLDS00029">
    <property type="entry name" value="Radical_SAM"/>
    <property type="match status" value="1"/>
</dbReference>
<dbReference type="InterPro" id="IPR036388">
    <property type="entry name" value="WH-like_DNA-bd_sf"/>
</dbReference>
<keyword evidence="5" id="KW-0411">Iron-sulfur</keyword>
<name>A0A1G7NPS9_9BACT</name>
<dbReference type="InterPro" id="IPR036390">
    <property type="entry name" value="WH_DNA-bd_sf"/>
</dbReference>
<dbReference type="SUPFAM" id="SSF102114">
    <property type="entry name" value="Radical SAM enzymes"/>
    <property type="match status" value="1"/>
</dbReference>
<evidence type="ECO:0000313" key="8">
    <source>
        <dbReference type="Proteomes" id="UP000199355"/>
    </source>
</evidence>
<dbReference type="OrthoDB" id="5405220at2"/>
<keyword evidence="2" id="KW-0949">S-adenosyl-L-methionine</keyword>
<dbReference type="InterPro" id="IPR058240">
    <property type="entry name" value="rSAM_sf"/>
</dbReference>
<dbReference type="InterPro" id="IPR007197">
    <property type="entry name" value="rSAM"/>
</dbReference>
<dbReference type="AlphaFoldDB" id="A0A1G7NPS9"/>
<evidence type="ECO:0000313" key="7">
    <source>
        <dbReference type="EMBL" id="SDF75289.1"/>
    </source>
</evidence>
<comment type="cofactor">
    <cofactor evidence="1">
        <name>[4Fe-4S] cluster</name>
        <dbReference type="ChEBI" id="CHEBI:49883"/>
    </cofactor>
</comment>
<dbReference type="InterPro" id="IPR013785">
    <property type="entry name" value="Aldolase_TIM"/>
</dbReference>
<dbReference type="PANTHER" id="PTHR43252">
    <property type="entry name" value="TRANSCRIPTIONAL REGULATOR YQJI"/>
    <property type="match status" value="1"/>
</dbReference>
<gene>
    <name evidence="7" type="ORF">SAMN05192586_11219</name>
</gene>
<dbReference type="GO" id="GO:0046872">
    <property type="term" value="F:metal ion binding"/>
    <property type="evidence" value="ECO:0007669"/>
    <property type="project" value="UniProtKB-KW"/>
</dbReference>
<accession>A0A1G7NPS9</accession>
<dbReference type="PROSITE" id="PS51918">
    <property type="entry name" value="RADICAL_SAM"/>
    <property type="match status" value="1"/>
</dbReference>
<dbReference type="SUPFAM" id="SSF46785">
    <property type="entry name" value="Winged helix' DNA-binding domain"/>
    <property type="match status" value="1"/>
</dbReference>
<evidence type="ECO:0000256" key="3">
    <source>
        <dbReference type="ARBA" id="ARBA00022723"/>
    </source>
</evidence>
<evidence type="ECO:0000256" key="4">
    <source>
        <dbReference type="ARBA" id="ARBA00023004"/>
    </source>
</evidence>
<dbReference type="InterPro" id="IPR005149">
    <property type="entry name" value="Tscrpt_reg_PadR_N"/>
</dbReference>
<protein>
    <submittedName>
        <fullName evidence="7">Biotin synthase</fullName>
    </submittedName>
</protein>
<dbReference type="GO" id="GO:0003824">
    <property type="term" value="F:catalytic activity"/>
    <property type="evidence" value="ECO:0007669"/>
    <property type="project" value="InterPro"/>
</dbReference>
<keyword evidence="4" id="KW-0408">Iron</keyword>
<evidence type="ECO:0000256" key="1">
    <source>
        <dbReference type="ARBA" id="ARBA00001966"/>
    </source>
</evidence>
<dbReference type="GO" id="GO:0051536">
    <property type="term" value="F:iron-sulfur cluster binding"/>
    <property type="evidence" value="ECO:0007669"/>
    <property type="project" value="UniProtKB-KW"/>
</dbReference>
<reference evidence="8" key="1">
    <citation type="submission" date="2016-10" db="EMBL/GenBank/DDBJ databases">
        <authorList>
            <person name="Varghese N."/>
            <person name="Submissions S."/>
        </authorList>
    </citation>
    <scope>NUCLEOTIDE SEQUENCE [LARGE SCALE GENOMIC DNA]</scope>
    <source>
        <strain evidence="8">KHC7</strain>
    </source>
</reference>
<dbReference type="PANTHER" id="PTHR43252:SF5">
    <property type="entry name" value="TRANSCRIPTIONAL REGULATOR, PADR-LIKE FAMILY"/>
    <property type="match status" value="1"/>
</dbReference>
<dbReference type="STRING" id="571438.SAMN05192586_11219"/>
<dbReference type="Pfam" id="PF03551">
    <property type="entry name" value="PadR"/>
    <property type="match status" value="1"/>
</dbReference>
<dbReference type="EMBL" id="FNBX01000012">
    <property type="protein sequence ID" value="SDF75289.1"/>
    <property type="molecule type" value="Genomic_DNA"/>
</dbReference>
<sequence>MEELDFAGCACTGGTLQRFVQPVIMGLLAQGPQHGYALLQGLRALPLWGGAAPDQTGVYRLLKSMEGRGLLHAEEEEGRTTGRRRYALTERGRACLAQWEATLEDYRRTLDATLALVREANPMDRAFIRLVERVAQTSLAGRIPAAADLEALLAVPAVSAEAAFLGRRARDMARRTAGNRGRVWSAIGVDCRPCSMNCGFCSFGEKWGLVREPQEWSAARIVDTARRFVAQGAHWVTLRTTEHYPPEKLRDLVRLLRREVPGDYRVVVNTGELAPADAAALAAAGANVVYHTLRLGEGKTTGFKVATRLDTLAAVRDSSLDLAHLVEPVGPEHADAEIVAVLLTALRHGARLCGVMARVNVPGTPCGDRAGTGPDAELAPERLAQIAAVTRLAGGVQTPDICVHPPTLQALHWGANVLVVETGAVPRDVAESDADWRAFGVEDALSLLLEAGYAVGGA</sequence>
<evidence type="ECO:0000256" key="2">
    <source>
        <dbReference type="ARBA" id="ARBA00022691"/>
    </source>
</evidence>
<dbReference type="Gene3D" id="1.10.10.10">
    <property type="entry name" value="Winged helix-like DNA-binding domain superfamily/Winged helix DNA-binding domain"/>
    <property type="match status" value="1"/>
</dbReference>
<organism evidence="7 8">
    <name type="scientific">Desulfovibrio legallii</name>
    <dbReference type="NCBI Taxonomy" id="571438"/>
    <lineage>
        <taxon>Bacteria</taxon>
        <taxon>Pseudomonadati</taxon>
        <taxon>Thermodesulfobacteriota</taxon>
        <taxon>Desulfovibrionia</taxon>
        <taxon>Desulfovibrionales</taxon>
        <taxon>Desulfovibrionaceae</taxon>
        <taxon>Desulfovibrio</taxon>
    </lineage>
</organism>